<dbReference type="InterPro" id="IPR011042">
    <property type="entry name" value="6-blade_b-propeller_TolB-like"/>
</dbReference>
<keyword evidence="1" id="KW-1133">Transmembrane helix</keyword>
<dbReference type="AlphaFoldDB" id="A0AAD4CYY6"/>
<dbReference type="Gene3D" id="2.120.10.30">
    <property type="entry name" value="TolB, C-terminal domain"/>
    <property type="match status" value="1"/>
</dbReference>
<keyword evidence="1" id="KW-0472">Membrane</keyword>
<proteinExistence type="predicted"/>
<dbReference type="EMBL" id="VCAU01000001">
    <property type="protein sequence ID" value="KAF9895310.1"/>
    <property type="molecule type" value="Genomic_DNA"/>
</dbReference>
<feature type="transmembrane region" description="Helical" evidence="1">
    <location>
        <begin position="12"/>
        <end position="32"/>
    </location>
</feature>
<organism evidence="2 3">
    <name type="scientific">Aspergillus nanangensis</name>
    <dbReference type="NCBI Taxonomy" id="2582783"/>
    <lineage>
        <taxon>Eukaryota</taxon>
        <taxon>Fungi</taxon>
        <taxon>Dikarya</taxon>
        <taxon>Ascomycota</taxon>
        <taxon>Pezizomycotina</taxon>
        <taxon>Eurotiomycetes</taxon>
        <taxon>Eurotiomycetidae</taxon>
        <taxon>Eurotiales</taxon>
        <taxon>Aspergillaceae</taxon>
        <taxon>Aspergillus</taxon>
        <taxon>Aspergillus subgen. Circumdati</taxon>
    </lineage>
</organism>
<dbReference type="PANTHER" id="PTHR42060">
    <property type="entry name" value="NHL REPEAT-CONTAINING PROTEIN-RELATED"/>
    <property type="match status" value="1"/>
</dbReference>
<gene>
    <name evidence="2" type="ORF">FE257_000214</name>
</gene>
<reference evidence="2" key="1">
    <citation type="journal article" date="2019" name="Beilstein J. Org. Chem.">
        <title>Nanangenines: drimane sesquiterpenoids as the dominant metabolite cohort of a novel Australian fungus, Aspergillus nanangensis.</title>
        <authorList>
            <person name="Lacey H.J."/>
            <person name="Gilchrist C.L.M."/>
            <person name="Crombie A."/>
            <person name="Kalaitzis J.A."/>
            <person name="Vuong D."/>
            <person name="Rutledge P.J."/>
            <person name="Turner P."/>
            <person name="Pitt J.I."/>
            <person name="Lacey E."/>
            <person name="Chooi Y.H."/>
            <person name="Piggott A.M."/>
        </authorList>
    </citation>
    <scope>NUCLEOTIDE SEQUENCE</scope>
    <source>
        <strain evidence="2">MST-FP2251</strain>
    </source>
</reference>
<dbReference type="PANTHER" id="PTHR42060:SF3">
    <property type="entry name" value="SMP-30_GLUCONOLACTONASE_LRE-LIKE REGION DOMAIN-CONTAINING PROTEIN"/>
    <property type="match status" value="1"/>
</dbReference>
<reference evidence="2" key="2">
    <citation type="submission" date="2020-02" db="EMBL/GenBank/DDBJ databases">
        <authorList>
            <person name="Gilchrist C.L.M."/>
            <person name="Chooi Y.-H."/>
        </authorList>
    </citation>
    <scope>NUCLEOTIDE SEQUENCE</scope>
    <source>
        <strain evidence="2">MST-FP2251</strain>
    </source>
</reference>
<keyword evidence="3" id="KW-1185">Reference proteome</keyword>
<evidence type="ECO:0008006" key="4">
    <source>
        <dbReference type="Google" id="ProtNLM"/>
    </source>
</evidence>
<evidence type="ECO:0000256" key="1">
    <source>
        <dbReference type="SAM" id="Phobius"/>
    </source>
</evidence>
<dbReference type="InterPro" id="IPR052998">
    <property type="entry name" value="Hetero-Diels-Alderase-like"/>
</dbReference>
<comment type="caution">
    <text evidence="2">The sequence shown here is derived from an EMBL/GenBank/DDBJ whole genome shotgun (WGS) entry which is preliminary data.</text>
</comment>
<keyword evidence="1" id="KW-0812">Transmembrane</keyword>
<protein>
    <recommendedName>
        <fullName evidence="4">SMP-30/Gluconolactonase/LRE-like region domain-containing protein</fullName>
    </recommendedName>
</protein>
<evidence type="ECO:0000313" key="2">
    <source>
        <dbReference type="EMBL" id="KAF9895310.1"/>
    </source>
</evidence>
<accession>A0AAD4CYY6</accession>
<sequence length="362" mass="39466">MYPYIRFSNCVPMYWFIVWVVIIKAVTSASSYTQNTEPVTDIFSFKENGSFVDNVVMSGDKTLLLTRIDVPEVWSVNLQTGSGTLVHSFAGGSSEITSCFGITKISPNVFTVVAGKFDLSKFAAQKGSFGIWKFDFSPRDDTTATKGITWLYQQQRDKEKNLNSAPVVTKIADIPEAVALGASTLFKTRTSRFLLISDSPEGIIWKLDLDTGKHAIAFKDDSMLPVPNGPPMGVNGIKVYNGYLYYVNVSKKEFRRVAIDRTASGSGPFELVSSEVTPDNFDIASDGTAYFATNTENTIVKLTRQGEVIQIAGNKNSTTLPGPTCCVLDREEETLYIGTNGGLTGPVNGVYKEPGKIAAISV</sequence>
<dbReference type="SUPFAM" id="SSF63829">
    <property type="entry name" value="Calcium-dependent phosphotriesterase"/>
    <property type="match status" value="1"/>
</dbReference>
<evidence type="ECO:0000313" key="3">
    <source>
        <dbReference type="Proteomes" id="UP001194746"/>
    </source>
</evidence>
<dbReference type="Proteomes" id="UP001194746">
    <property type="component" value="Unassembled WGS sequence"/>
</dbReference>
<name>A0AAD4CYY6_ASPNN</name>